<evidence type="ECO:0000259" key="2">
    <source>
        <dbReference type="PROSITE" id="PS50837"/>
    </source>
</evidence>
<organism evidence="3 4">
    <name type="scientific">Actinomadura viridis</name>
    <dbReference type="NCBI Taxonomy" id="58110"/>
    <lineage>
        <taxon>Bacteria</taxon>
        <taxon>Bacillati</taxon>
        <taxon>Actinomycetota</taxon>
        <taxon>Actinomycetes</taxon>
        <taxon>Streptosporangiales</taxon>
        <taxon>Thermomonosporaceae</taxon>
        <taxon>Actinomadura</taxon>
    </lineage>
</organism>
<protein>
    <submittedName>
        <fullName evidence="3">Membrane protein/energy-coupling factor transporter ATP-binding protein EcfA2</fullName>
    </submittedName>
</protein>
<keyword evidence="1" id="KW-0812">Transmembrane</keyword>
<evidence type="ECO:0000313" key="3">
    <source>
        <dbReference type="EMBL" id="MBG6090143.1"/>
    </source>
</evidence>
<dbReference type="InterPro" id="IPR027417">
    <property type="entry name" value="P-loop_NTPase"/>
</dbReference>
<feature type="transmembrane region" description="Helical" evidence="1">
    <location>
        <begin position="596"/>
        <end position="616"/>
    </location>
</feature>
<comment type="caution">
    <text evidence="3">The sequence shown here is derived from an EMBL/GenBank/DDBJ whole genome shotgun (WGS) entry which is preliminary data.</text>
</comment>
<gene>
    <name evidence="3" type="ORF">IW256_004256</name>
</gene>
<dbReference type="PROSITE" id="PS50837">
    <property type="entry name" value="NACHT"/>
    <property type="match status" value="1"/>
</dbReference>
<accession>A0A931DP18</accession>
<name>A0A931DP18_9ACTN</name>
<dbReference type="AlphaFoldDB" id="A0A931DP18"/>
<feature type="transmembrane region" description="Helical" evidence="1">
    <location>
        <begin position="526"/>
        <end position="548"/>
    </location>
</feature>
<feature type="transmembrane region" description="Helical" evidence="1">
    <location>
        <begin position="748"/>
        <end position="769"/>
    </location>
</feature>
<dbReference type="RefSeq" id="WP_197012649.1">
    <property type="nucleotide sequence ID" value="NZ_BAABES010000021.1"/>
</dbReference>
<dbReference type="InterPro" id="IPR007111">
    <property type="entry name" value="NACHT_NTPase"/>
</dbReference>
<proteinExistence type="predicted"/>
<dbReference type="Pfam" id="PF05729">
    <property type="entry name" value="NACHT"/>
    <property type="match status" value="1"/>
</dbReference>
<dbReference type="GO" id="GO:0005524">
    <property type="term" value="F:ATP binding"/>
    <property type="evidence" value="ECO:0007669"/>
    <property type="project" value="UniProtKB-KW"/>
</dbReference>
<reference evidence="3" key="1">
    <citation type="submission" date="2020-11" db="EMBL/GenBank/DDBJ databases">
        <title>Sequencing the genomes of 1000 actinobacteria strains.</title>
        <authorList>
            <person name="Klenk H.-P."/>
        </authorList>
    </citation>
    <scope>NUCLEOTIDE SEQUENCE</scope>
    <source>
        <strain evidence="3">DSM 43175</strain>
    </source>
</reference>
<dbReference type="EMBL" id="JADOUA010000001">
    <property type="protein sequence ID" value="MBG6090143.1"/>
    <property type="molecule type" value="Genomic_DNA"/>
</dbReference>
<keyword evidence="3" id="KW-0067">ATP-binding</keyword>
<dbReference type="Proteomes" id="UP000614047">
    <property type="component" value="Unassembled WGS sequence"/>
</dbReference>
<sequence>MSGSGRPGDTRNFFLGRAQYVIQFRDSFGDLHLHIPPAEKPLEKAARRLAEAVYRQWLEEVRVWNLGEHAPLAVPWEADWTYADHREKAGGRVEGGDLASVVAAYRDGGRRLVVLGRPGSGKTTLAVLLTLTLLKDMESDGPRPREAVPVPLSLASWNPDRDSLDAWVARQVRELYPGLPSVEGRHPAAKLWEARRILPVLDGLDEMPEEHRPVAVRHVNRALTGDPFTRAPFLLTCRAGEFSRLVEEGSVITSTPVITARPVEPQAAVEYLRLGTPPGRERAWEWVFHRLENVPGSPVAQALASPLMLWLARTVYAAPRADPDELNDDGRFRTAKDIEEHLLDNLIPAVFTTDPPSPGRPDAPRRWNPDRARRWLGHLAARLDRRHATEIAWWELHRAPIPRLMAFPLLAALGVLTGQALAWTERRFGAERLSDPASTEGFRLLSPSTTLALLFGLAIGTLVQGVAFTWYGRMIATPRRRATPLRFTAAARSAWRGTRGRQAAGALGMCLLPIPMLASLDLPGPGWIALVWATGVLLPAALMILFTAPSTTGESVTPDALFRSERTSVLLKAAVIAPLIGVSAGTQWALRGDGPVAPGITVWLCATIALVVTSAWGRWVLAKLALAGTARLPWSLMGFLRDAHRHGVLRSVGGHYQFRNVNVQKHLAAARRPPSEFSPSALLAETGRDIAAQGADLPGTKLETGPDEVRIENRSRPIRMGSLLVAVVVTPMYLLMNTMQGRTTVLVAWLPVFLLWGIGITVLLAGLAVPRTTRVRINAELIEYTEGRHRVSYRWQDVSRLAMRRAHQFGVPLPALYGLQVQLRADAPPPPRSARGRDGWYSASPILNTTPEPPAHIAEALARFAPSHCLPPGV</sequence>
<feature type="transmembrane region" description="Helical" evidence="1">
    <location>
        <begin position="503"/>
        <end position="520"/>
    </location>
</feature>
<feature type="transmembrane region" description="Helical" evidence="1">
    <location>
        <begin position="718"/>
        <end position="736"/>
    </location>
</feature>
<dbReference type="SUPFAM" id="SSF52540">
    <property type="entry name" value="P-loop containing nucleoside triphosphate hydrolases"/>
    <property type="match status" value="1"/>
</dbReference>
<evidence type="ECO:0000256" key="1">
    <source>
        <dbReference type="SAM" id="Phobius"/>
    </source>
</evidence>
<keyword evidence="4" id="KW-1185">Reference proteome</keyword>
<keyword evidence="1" id="KW-1133">Transmembrane helix</keyword>
<dbReference type="Gene3D" id="3.40.50.300">
    <property type="entry name" value="P-loop containing nucleotide triphosphate hydrolases"/>
    <property type="match status" value="1"/>
</dbReference>
<feature type="transmembrane region" description="Helical" evidence="1">
    <location>
        <begin position="444"/>
        <end position="471"/>
    </location>
</feature>
<evidence type="ECO:0000313" key="4">
    <source>
        <dbReference type="Proteomes" id="UP000614047"/>
    </source>
</evidence>
<feature type="domain" description="NACHT" evidence="2">
    <location>
        <begin position="110"/>
        <end position="238"/>
    </location>
</feature>
<feature type="transmembrane region" description="Helical" evidence="1">
    <location>
        <begin position="569"/>
        <end position="590"/>
    </location>
</feature>
<keyword evidence="1" id="KW-0472">Membrane</keyword>
<keyword evidence="3" id="KW-0547">Nucleotide-binding</keyword>